<evidence type="ECO:0000256" key="1">
    <source>
        <dbReference type="ARBA" id="ARBA00005369"/>
    </source>
</evidence>
<dbReference type="PANTHER" id="PTHR11579:SF18">
    <property type="entry name" value="PROTEIN-L-ISOASPARTATE O-METHYLTRANSFERASE"/>
    <property type="match status" value="1"/>
</dbReference>
<dbReference type="Proteomes" id="UP000654108">
    <property type="component" value="Unassembled WGS sequence"/>
</dbReference>
<keyword evidence="9" id="KW-1185">Reference proteome</keyword>
<evidence type="ECO:0000256" key="6">
    <source>
        <dbReference type="ARBA" id="ARBA00030757"/>
    </source>
</evidence>
<dbReference type="InterPro" id="IPR020598">
    <property type="entry name" value="rRNA_Ade_methylase_Trfase_N"/>
</dbReference>
<dbReference type="GO" id="GO:0000179">
    <property type="term" value="F:rRNA (adenine-N6,N6-)-dimethyltransferase activity"/>
    <property type="evidence" value="ECO:0007669"/>
    <property type="project" value="InterPro"/>
</dbReference>
<keyword evidence="4" id="KW-0808">Transferase</keyword>
<gene>
    <name evidence="8" type="ORF">IC608_05275</name>
</gene>
<name>A0A927FRW7_9HYPH</name>
<dbReference type="SMART" id="SM00650">
    <property type="entry name" value="rADc"/>
    <property type="match status" value="1"/>
</dbReference>
<evidence type="ECO:0000256" key="3">
    <source>
        <dbReference type="ARBA" id="ARBA00022603"/>
    </source>
</evidence>
<evidence type="ECO:0000256" key="4">
    <source>
        <dbReference type="ARBA" id="ARBA00022679"/>
    </source>
</evidence>
<dbReference type="EMBL" id="JACYFU010000001">
    <property type="protein sequence ID" value="MBD8064886.1"/>
    <property type="molecule type" value="Genomic_DNA"/>
</dbReference>
<dbReference type="GO" id="GO:0004719">
    <property type="term" value="F:protein-L-isoaspartate (D-aspartate) O-methyltransferase activity"/>
    <property type="evidence" value="ECO:0007669"/>
    <property type="project" value="InterPro"/>
</dbReference>
<reference evidence="8" key="1">
    <citation type="submission" date="2020-09" db="EMBL/GenBank/DDBJ databases">
        <title>Genome seq and assembly of Devosia sp.</title>
        <authorList>
            <person name="Chhetri G."/>
        </authorList>
    </citation>
    <scope>NUCLEOTIDE SEQUENCE</scope>
    <source>
        <strain evidence="8">PTR5</strain>
    </source>
</reference>
<dbReference type="GO" id="GO:0005737">
    <property type="term" value="C:cytoplasm"/>
    <property type="evidence" value="ECO:0007669"/>
    <property type="project" value="TreeGrafter"/>
</dbReference>
<dbReference type="Gene3D" id="3.40.50.150">
    <property type="entry name" value="Vaccinia Virus protein VP39"/>
    <property type="match status" value="1"/>
</dbReference>
<dbReference type="PANTHER" id="PTHR11579">
    <property type="entry name" value="PROTEIN-L-ISOASPARTATE O-METHYLTRANSFERASE"/>
    <property type="match status" value="1"/>
</dbReference>
<comment type="similarity">
    <text evidence="1">Belongs to the methyltransferase superfamily. L-isoaspartyl/D-aspartyl protein methyltransferase family.</text>
</comment>
<evidence type="ECO:0000256" key="2">
    <source>
        <dbReference type="ARBA" id="ARBA00013346"/>
    </source>
</evidence>
<keyword evidence="3 8" id="KW-0489">Methyltransferase</keyword>
<comment type="caution">
    <text evidence="8">The sequence shown here is derived from an EMBL/GenBank/DDBJ whole genome shotgun (WGS) entry which is preliminary data.</text>
</comment>
<evidence type="ECO:0000259" key="7">
    <source>
        <dbReference type="SMART" id="SM00650"/>
    </source>
</evidence>
<dbReference type="SUPFAM" id="SSF53335">
    <property type="entry name" value="S-adenosyl-L-methionine-dependent methyltransferases"/>
    <property type="match status" value="1"/>
</dbReference>
<proteinExistence type="inferred from homology"/>
<organism evidence="8 9">
    <name type="scientific">Devosia oryzisoli</name>
    <dbReference type="NCBI Taxonomy" id="2774138"/>
    <lineage>
        <taxon>Bacteria</taxon>
        <taxon>Pseudomonadati</taxon>
        <taxon>Pseudomonadota</taxon>
        <taxon>Alphaproteobacteria</taxon>
        <taxon>Hyphomicrobiales</taxon>
        <taxon>Devosiaceae</taxon>
        <taxon>Devosia</taxon>
    </lineage>
</organism>
<accession>A0A927FRW7</accession>
<dbReference type="CDD" id="cd02440">
    <property type="entry name" value="AdoMet_MTases"/>
    <property type="match status" value="1"/>
</dbReference>
<evidence type="ECO:0000313" key="8">
    <source>
        <dbReference type="EMBL" id="MBD8064886.1"/>
    </source>
</evidence>
<sequence length="219" mass="23616">MMADFSAARRAMVDSQLRTTGVTERRLLAAMGSTAREDFVPPARRAIAYIDDHHVLSDSLENTRFLAAPSVFGRLVQMAAIKSDDRVLDVGAGTGYSTAILAQLGAHVTAVESDPDLAEAARAALQAAEFHNAVVVTSLEKVNQKSFDVIVVEGALFAAPDDLLARLNVGGRLVAMIRQRRVGCATIYTRDQDAVTSRSEFNANLPPLEKPPTSEDFVF</sequence>
<protein>
    <recommendedName>
        <fullName evidence="2">Protein-L-isoaspartate O-methyltransferase</fullName>
    </recommendedName>
    <alternativeName>
        <fullName evidence="6">Protein L-isoaspartyl methyltransferase</fullName>
    </alternativeName>
</protein>
<dbReference type="InterPro" id="IPR029063">
    <property type="entry name" value="SAM-dependent_MTases_sf"/>
</dbReference>
<keyword evidence="5" id="KW-0949">S-adenosyl-L-methionine</keyword>
<dbReference type="AlphaFoldDB" id="A0A927FRW7"/>
<dbReference type="Pfam" id="PF01135">
    <property type="entry name" value="PCMT"/>
    <property type="match status" value="1"/>
</dbReference>
<evidence type="ECO:0000313" key="9">
    <source>
        <dbReference type="Proteomes" id="UP000654108"/>
    </source>
</evidence>
<evidence type="ECO:0000256" key="5">
    <source>
        <dbReference type="ARBA" id="ARBA00022691"/>
    </source>
</evidence>
<dbReference type="InterPro" id="IPR000682">
    <property type="entry name" value="PCMT"/>
</dbReference>
<feature type="domain" description="Ribosomal RNA adenine methylase transferase N-terminal" evidence="7">
    <location>
        <begin position="71"/>
        <end position="209"/>
    </location>
</feature>